<name>A0A438FPI4_VITVI</name>
<reference evidence="2 3" key="1">
    <citation type="journal article" date="2018" name="PLoS Genet.">
        <title>Population sequencing reveals clonal diversity and ancestral inbreeding in the grapevine cultivar Chardonnay.</title>
        <authorList>
            <person name="Roach M.J."/>
            <person name="Johnson D.L."/>
            <person name="Bohlmann J."/>
            <person name="van Vuuren H.J."/>
            <person name="Jones S.J."/>
            <person name="Pretorius I.S."/>
            <person name="Schmidt S.A."/>
            <person name="Borneman A.R."/>
        </authorList>
    </citation>
    <scope>NUCLEOTIDE SEQUENCE [LARGE SCALE GENOMIC DNA]</scope>
    <source>
        <strain evidence="3">cv. Chardonnay</strain>
        <tissue evidence="2">Leaf</tissue>
    </source>
</reference>
<accession>A0A438FPI4</accession>
<evidence type="ECO:0000256" key="1">
    <source>
        <dbReference type="SAM" id="SignalP"/>
    </source>
</evidence>
<dbReference type="EMBL" id="QGNW01000803">
    <property type="protein sequence ID" value="RVW61831.1"/>
    <property type="molecule type" value="Genomic_DNA"/>
</dbReference>
<organism evidence="2 3">
    <name type="scientific">Vitis vinifera</name>
    <name type="common">Grape</name>
    <dbReference type="NCBI Taxonomy" id="29760"/>
    <lineage>
        <taxon>Eukaryota</taxon>
        <taxon>Viridiplantae</taxon>
        <taxon>Streptophyta</taxon>
        <taxon>Embryophyta</taxon>
        <taxon>Tracheophyta</taxon>
        <taxon>Spermatophyta</taxon>
        <taxon>Magnoliopsida</taxon>
        <taxon>eudicotyledons</taxon>
        <taxon>Gunneridae</taxon>
        <taxon>Pentapetalae</taxon>
        <taxon>rosids</taxon>
        <taxon>Vitales</taxon>
        <taxon>Vitaceae</taxon>
        <taxon>Viteae</taxon>
        <taxon>Vitis</taxon>
    </lineage>
</organism>
<evidence type="ECO:0000313" key="2">
    <source>
        <dbReference type="EMBL" id="RVW61831.1"/>
    </source>
</evidence>
<proteinExistence type="predicted"/>
<protein>
    <submittedName>
        <fullName evidence="2">Uncharacterized protein</fullName>
    </submittedName>
</protein>
<dbReference type="Proteomes" id="UP000288805">
    <property type="component" value="Unassembled WGS sequence"/>
</dbReference>
<dbReference type="AlphaFoldDB" id="A0A438FPI4"/>
<keyword evidence="1" id="KW-0732">Signal</keyword>
<evidence type="ECO:0000313" key="3">
    <source>
        <dbReference type="Proteomes" id="UP000288805"/>
    </source>
</evidence>
<gene>
    <name evidence="2" type="ORF">CK203_064358</name>
</gene>
<sequence length="223" mass="26112">MMLSCVLLMLSNDVAIKLFFYNPQASSQQETSPSRHTTANPRRTSNVLHTISNIGKHKCTINNTVLDSCTIANKWHQSAVLVWYDCPIHAKMMVLSTLLRHSIHHDDNHQRKKCMNAQSTLRRWCHMFYKNPSKSIKKTTCQDILLCREEVHLTPMKLDESISSWHNTNIGVVCGKSLRMSTPSRNQSLAMGEEDYFLWCEMMERRQQENERWMQTLLRQMER</sequence>
<feature type="signal peptide" evidence="1">
    <location>
        <begin position="1"/>
        <end position="16"/>
    </location>
</feature>
<comment type="caution">
    <text evidence="2">The sequence shown here is derived from an EMBL/GenBank/DDBJ whole genome shotgun (WGS) entry which is preliminary data.</text>
</comment>
<feature type="chain" id="PRO_5019503860" evidence="1">
    <location>
        <begin position="17"/>
        <end position="223"/>
    </location>
</feature>